<gene>
    <name evidence="6" type="ORF">LMF89_24390</name>
</gene>
<accession>A0ABS8I0V1</accession>
<dbReference type="InterPro" id="IPR036388">
    <property type="entry name" value="WH-like_DNA-bd_sf"/>
</dbReference>
<feature type="domain" description="HTH lysR-type" evidence="5">
    <location>
        <begin position="2"/>
        <end position="59"/>
    </location>
</feature>
<organism evidence="6 7">
    <name type="scientific">Pelosinus baikalensis</name>
    <dbReference type="NCBI Taxonomy" id="2892015"/>
    <lineage>
        <taxon>Bacteria</taxon>
        <taxon>Bacillati</taxon>
        <taxon>Bacillota</taxon>
        <taxon>Negativicutes</taxon>
        <taxon>Selenomonadales</taxon>
        <taxon>Sporomusaceae</taxon>
        <taxon>Pelosinus</taxon>
    </lineage>
</organism>
<dbReference type="Pfam" id="PF03466">
    <property type="entry name" value="LysR_substrate"/>
    <property type="match status" value="1"/>
</dbReference>
<dbReference type="Gene3D" id="1.10.10.10">
    <property type="entry name" value="Winged helix-like DNA-binding domain superfamily/Winged helix DNA-binding domain"/>
    <property type="match status" value="1"/>
</dbReference>
<name>A0ABS8I0V1_9FIRM</name>
<dbReference type="SUPFAM" id="SSF46785">
    <property type="entry name" value="Winged helix' DNA-binding domain"/>
    <property type="match status" value="1"/>
</dbReference>
<comment type="similarity">
    <text evidence="1">Belongs to the LysR transcriptional regulatory family.</text>
</comment>
<dbReference type="SUPFAM" id="SSF53850">
    <property type="entry name" value="Periplasmic binding protein-like II"/>
    <property type="match status" value="1"/>
</dbReference>
<dbReference type="InterPro" id="IPR036390">
    <property type="entry name" value="WH_DNA-bd_sf"/>
</dbReference>
<keyword evidence="7" id="KW-1185">Reference proteome</keyword>
<evidence type="ECO:0000313" key="6">
    <source>
        <dbReference type="EMBL" id="MCC5468479.1"/>
    </source>
</evidence>
<dbReference type="PANTHER" id="PTHR30126:SF40">
    <property type="entry name" value="HTH-TYPE TRANSCRIPTIONAL REGULATOR GLTR"/>
    <property type="match status" value="1"/>
</dbReference>
<dbReference type="Pfam" id="PF00126">
    <property type="entry name" value="HTH_1"/>
    <property type="match status" value="1"/>
</dbReference>
<dbReference type="Proteomes" id="UP001165492">
    <property type="component" value="Unassembled WGS sequence"/>
</dbReference>
<keyword evidence="2" id="KW-0805">Transcription regulation</keyword>
<dbReference type="PANTHER" id="PTHR30126">
    <property type="entry name" value="HTH-TYPE TRANSCRIPTIONAL REGULATOR"/>
    <property type="match status" value="1"/>
</dbReference>
<dbReference type="RefSeq" id="WP_229537370.1">
    <property type="nucleotide sequence ID" value="NZ_JAJHJB010000070.1"/>
</dbReference>
<dbReference type="PRINTS" id="PR00039">
    <property type="entry name" value="HTHLYSR"/>
</dbReference>
<evidence type="ECO:0000256" key="1">
    <source>
        <dbReference type="ARBA" id="ARBA00009437"/>
    </source>
</evidence>
<dbReference type="InterPro" id="IPR005119">
    <property type="entry name" value="LysR_subst-bd"/>
</dbReference>
<dbReference type="EMBL" id="JAJHJB010000070">
    <property type="protein sequence ID" value="MCC5468479.1"/>
    <property type="molecule type" value="Genomic_DNA"/>
</dbReference>
<dbReference type="CDD" id="cd05466">
    <property type="entry name" value="PBP2_LTTR_substrate"/>
    <property type="match status" value="1"/>
</dbReference>
<sequence>MLNLDWYRSFIAVYKSGTVSDAAKMRFLSQPAITQHLTALENTIGSKLFTRTPRHMVPTDIAKELYNQIMPPLQRLEEISFKSRQSTLKHEKPLIRIGAPLDFFKEKTLSELDTQRFRYQIKFGDTPNLIEDLTRGELDCVVASQRISIQHIEYQKIYDETFLLIGRSDIEAPQIPDYSDASLKIMEDWLSSQSWISYGAELPIIRRFWWQTFNHRPEMLATMVVPNLHVISKAVELGMGLSILPDYMCKTKLNDGTFRIIWNPPQSVQSEVLLAYRKGDIQNEGLYYIQNMLVPEQF</sequence>
<evidence type="ECO:0000313" key="7">
    <source>
        <dbReference type="Proteomes" id="UP001165492"/>
    </source>
</evidence>
<proteinExistence type="inferred from homology"/>
<dbReference type="InterPro" id="IPR000847">
    <property type="entry name" value="LysR_HTH_N"/>
</dbReference>
<reference evidence="6" key="1">
    <citation type="submission" date="2021-11" db="EMBL/GenBank/DDBJ databases">
        <title>Description of a new species Pelosinus isolated from the bottom sediments of Lake Baikal.</title>
        <authorList>
            <person name="Zakharyuk A."/>
        </authorList>
    </citation>
    <scope>NUCLEOTIDE SEQUENCE</scope>
    <source>
        <strain evidence="6">Bkl1</strain>
    </source>
</reference>
<dbReference type="Gene3D" id="3.40.190.10">
    <property type="entry name" value="Periplasmic binding protein-like II"/>
    <property type="match status" value="2"/>
</dbReference>
<protein>
    <submittedName>
        <fullName evidence="6">LysR family transcriptional regulator</fullName>
    </submittedName>
</protein>
<comment type="caution">
    <text evidence="6">The sequence shown here is derived from an EMBL/GenBank/DDBJ whole genome shotgun (WGS) entry which is preliminary data.</text>
</comment>
<keyword evidence="4" id="KW-0804">Transcription</keyword>
<evidence type="ECO:0000256" key="4">
    <source>
        <dbReference type="ARBA" id="ARBA00023163"/>
    </source>
</evidence>
<dbReference type="PROSITE" id="PS50931">
    <property type="entry name" value="HTH_LYSR"/>
    <property type="match status" value="1"/>
</dbReference>
<evidence type="ECO:0000256" key="2">
    <source>
        <dbReference type="ARBA" id="ARBA00023015"/>
    </source>
</evidence>
<evidence type="ECO:0000256" key="3">
    <source>
        <dbReference type="ARBA" id="ARBA00023125"/>
    </source>
</evidence>
<evidence type="ECO:0000259" key="5">
    <source>
        <dbReference type="PROSITE" id="PS50931"/>
    </source>
</evidence>
<keyword evidence="3" id="KW-0238">DNA-binding</keyword>